<evidence type="ECO:0000313" key="3">
    <source>
        <dbReference type="Proteomes" id="UP000239724"/>
    </source>
</evidence>
<dbReference type="PANTHER" id="PTHR38342:SF2">
    <property type="entry name" value="INNER MEMBRANE OR EXPORTED"/>
    <property type="match status" value="1"/>
</dbReference>
<evidence type="ECO:0000313" key="2">
    <source>
        <dbReference type="EMBL" id="PPQ36052.1"/>
    </source>
</evidence>
<reference evidence="2 3" key="1">
    <citation type="journal article" date="2018" name="Arch. Microbiol.">
        <title>New insights into the metabolic potential of the phototrophic purple bacterium Rhodopila globiformis DSM 161(T) from its draft genome sequence and evidence for a vanadium-dependent nitrogenase.</title>
        <authorList>
            <person name="Imhoff J.F."/>
            <person name="Rahn T."/>
            <person name="Kunzel S."/>
            <person name="Neulinger S.C."/>
        </authorList>
    </citation>
    <scope>NUCLEOTIDE SEQUENCE [LARGE SCALE GENOMIC DNA]</scope>
    <source>
        <strain evidence="2 3">DSM 161</strain>
    </source>
</reference>
<accession>A0A2S6NLA6</accession>
<dbReference type="CDD" id="cd14797">
    <property type="entry name" value="DUF302"/>
    <property type="match status" value="1"/>
</dbReference>
<dbReference type="Pfam" id="PF03625">
    <property type="entry name" value="DUF302"/>
    <property type="match status" value="1"/>
</dbReference>
<sequence>MTDAAQPDIVEHVSSTDFASTVERIANAITAAGLTLFARIDHAAGAREAGLAMPPATVLIYGHAKGGTPVMLAAPATALDLPLRVLVRQREDGQAVIAFHPVAAMLRRAGVAPDLAARLEPAQHLLIKAVAQ</sequence>
<organism evidence="2 3">
    <name type="scientific">Rhodopila globiformis</name>
    <name type="common">Rhodopseudomonas globiformis</name>
    <dbReference type="NCBI Taxonomy" id="1071"/>
    <lineage>
        <taxon>Bacteria</taxon>
        <taxon>Pseudomonadati</taxon>
        <taxon>Pseudomonadota</taxon>
        <taxon>Alphaproteobacteria</taxon>
        <taxon>Acetobacterales</taxon>
        <taxon>Acetobacteraceae</taxon>
        <taxon>Rhodopila</taxon>
    </lineage>
</organism>
<dbReference type="OrthoDB" id="9799367at2"/>
<proteinExistence type="predicted"/>
<feature type="domain" description="DUF302" evidence="1">
    <location>
        <begin position="40"/>
        <end position="100"/>
    </location>
</feature>
<dbReference type="Gene3D" id="3.30.310.70">
    <property type="entry name" value="TT1751-like domain"/>
    <property type="match status" value="1"/>
</dbReference>
<dbReference type="InterPro" id="IPR035923">
    <property type="entry name" value="TT1751-like_sf"/>
</dbReference>
<dbReference type="RefSeq" id="WP_104517945.1">
    <property type="nucleotide sequence ID" value="NZ_NHRY01000063.1"/>
</dbReference>
<gene>
    <name evidence="2" type="ORF">CCS01_05905</name>
</gene>
<evidence type="ECO:0000259" key="1">
    <source>
        <dbReference type="Pfam" id="PF03625"/>
    </source>
</evidence>
<dbReference type="AlphaFoldDB" id="A0A2S6NLA6"/>
<protein>
    <recommendedName>
        <fullName evidence="1">DUF302 domain-containing protein</fullName>
    </recommendedName>
</protein>
<dbReference type="InterPro" id="IPR005180">
    <property type="entry name" value="DUF302"/>
</dbReference>
<name>A0A2S6NLA6_RHOGL</name>
<dbReference type="EMBL" id="NHRY01000063">
    <property type="protein sequence ID" value="PPQ36052.1"/>
    <property type="molecule type" value="Genomic_DNA"/>
</dbReference>
<keyword evidence="3" id="KW-1185">Reference proteome</keyword>
<dbReference type="Proteomes" id="UP000239724">
    <property type="component" value="Unassembled WGS sequence"/>
</dbReference>
<dbReference type="PANTHER" id="PTHR38342">
    <property type="entry name" value="SLR5037 PROTEIN"/>
    <property type="match status" value="1"/>
</dbReference>
<comment type="caution">
    <text evidence="2">The sequence shown here is derived from an EMBL/GenBank/DDBJ whole genome shotgun (WGS) entry which is preliminary data.</text>
</comment>
<dbReference type="SUPFAM" id="SSF103247">
    <property type="entry name" value="TT1751-like"/>
    <property type="match status" value="1"/>
</dbReference>